<dbReference type="GO" id="GO:0004722">
    <property type="term" value="F:protein serine/threonine phosphatase activity"/>
    <property type="evidence" value="ECO:0007669"/>
    <property type="project" value="UniProtKB-EC"/>
</dbReference>
<dbReference type="RefSeq" id="XP_013755847.1">
    <property type="nucleotide sequence ID" value="XM_013900393.1"/>
</dbReference>
<keyword evidence="1" id="KW-0904">Protein phosphatase</keyword>
<organism evidence="3 4">
    <name type="scientific">Thecamonas trahens ATCC 50062</name>
    <dbReference type="NCBI Taxonomy" id="461836"/>
    <lineage>
        <taxon>Eukaryota</taxon>
        <taxon>Apusozoa</taxon>
        <taxon>Apusomonadida</taxon>
        <taxon>Apusomonadidae</taxon>
        <taxon>Thecamonas</taxon>
    </lineage>
</organism>
<dbReference type="SUPFAM" id="SSF81606">
    <property type="entry name" value="PP2C-like"/>
    <property type="match status" value="1"/>
</dbReference>
<comment type="cofactor">
    <cofactor evidence="1">
        <name>Mg(2+)</name>
        <dbReference type="ChEBI" id="CHEBI:18420"/>
    </cofactor>
</comment>
<accession>A0A0L0DK34</accession>
<feature type="domain" description="PPM-type phosphatase" evidence="2">
    <location>
        <begin position="19"/>
        <end position="291"/>
    </location>
</feature>
<keyword evidence="4" id="KW-1185">Reference proteome</keyword>
<dbReference type="PROSITE" id="PS51746">
    <property type="entry name" value="PPM_2"/>
    <property type="match status" value="1"/>
</dbReference>
<evidence type="ECO:0000313" key="4">
    <source>
        <dbReference type="Proteomes" id="UP000054408"/>
    </source>
</evidence>
<reference evidence="3 4" key="1">
    <citation type="submission" date="2010-05" db="EMBL/GenBank/DDBJ databases">
        <title>The Genome Sequence of Thecamonas trahens ATCC 50062.</title>
        <authorList>
            <consortium name="The Broad Institute Genome Sequencing Platform"/>
            <person name="Russ C."/>
            <person name="Cuomo C."/>
            <person name="Shea T."/>
            <person name="Young S.K."/>
            <person name="Zeng Q."/>
            <person name="Koehrsen M."/>
            <person name="Haas B."/>
            <person name="Borodovsky M."/>
            <person name="Guigo R."/>
            <person name="Alvarado L."/>
            <person name="Berlin A."/>
            <person name="Bochicchio J."/>
            <person name="Borenstein D."/>
            <person name="Chapman S."/>
            <person name="Chen Z."/>
            <person name="Freedman E."/>
            <person name="Gellesch M."/>
            <person name="Goldberg J."/>
            <person name="Griggs A."/>
            <person name="Gujja S."/>
            <person name="Heilman E."/>
            <person name="Heiman D."/>
            <person name="Hepburn T."/>
            <person name="Howarth C."/>
            <person name="Jen D."/>
            <person name="Larson L."/>
            <person name="Mehta T."/>
            <person name="Park D."/>
            <person name="Pearson M."/>
            <person name="Roberts A."/>
            <person name="Saif S."/>
            <person name="Shenoy N."/>
            <person name="Sisk P."/>
            <person name="Stolte C."/>
            <person name="Sykes S."/>
            <person name="Thomson T."/>
            <person name="Walk T."/>
            <person name="White J."/>
            <person name="Yandava C."/>
            <person name="Burger G."/>
            <person name="Gray M.W."/>
            <person name="Holland P.W.H."/>
            <person name="King N."/>
            <person name="Lang F.B.F."/>
            <person name="Roger A.J."/>
            <person name="Ruiz-Trillo I."/>
            <person name="Lander E."/>
            <person name="Nusbaum C."/>
        </authorList>
    </citation>
    <scope>NUCLEOTIDE SEQUENCE [LARGE SCALE GENOMIC DNA]</scope>
    <source>
        <strain evidence="3 4">ATCC 50062</strain>
    </source>
</reference>
<dbReference type="Pfam" id="PF07228">
    <property type="entry name" value="SpoIIE"/>
    <property type="match status" value="1"/>
</dbReference>
<dbReference type="InterPro" id="IPR036457">
    <property type="entry name" value="PPM-type-like_dom_sf"/>
</dbReference>
<dbReference type="STRING" id="461836.A0A0L0DK34"/>
<sequence>MGKTKSERPSARRSPFHLATGAMTWSKTMQPHSAGDDHYFVSRSARAYGVFDGVSGSNGKYGTGAAEEAANFMCFNAYAAAHKAAARRRPVDPAAIIIKAHKRLARLASVRGSTTALVAALHWRSTKSALLTVANLGDCGVLIVRPYVHPPPAPASGIDHGSTAASSSASVSASALSSDPYSPAPSSSSSVKLVGFTEPMRHDSGMAHPHTLSATTRHIDRKIDRTAFVVQPGDIVVFGTDGLFDNVDNNTIVSALTRHATASPHFLAKLLARLALHGPKPDDITVLVGRVYEL</sequence>
<comment type="similarity">
    <text evidence="1">Belongs to the PP2C family.</text>
</comment>
<dbReference type="InterPro" id="IPR001932">
    <property type="entry name" value="PPM-type_phosphatase-like_dom"/>
</dbReference>
<dbReference type="GO" id="GO:0046872">
    <property type="term" value="F:metal ion binding"/>
    <property type="evidence" value="ECO:0007669"/>
    <property type="project" value="UniProtKB-UniRule"/>
</dbReference>
<protein>
    <recommendedName>
        <fullName evidence="1">Protein phosphatase</fullName>
        <ecNumber evidence="1">3.1.3.16</ecNumber>
    </recommendedName>
</protein>
<dbReference type="Gene3D" id="3.60.40.10">
    <property type="entry name" value="PPM-type phosphatase domain"/>
    <property type="match status" value="1"/>
</dbReference>
<keyword evidence="1" id="KW-0378">Hydrolase</keyword>
<dbReference type="SMART" id="SM00332">
    <property type="entry name" value="PP2Cc"/>
    <property type="match status" value="1"/>
</dbReference>
<evidence type="ECO:0000256" key="1">
    <source>
        <dbReference type="RuleBase" id="RU366020"/>
    </source>
</evidence>
<dbReference type="Proteomes" id="UP000054408">
    <property type="component" value="Unassembled WGS sequence"/>
</dbReference>
<comment type="cofactor">
    <cofactor evidence="1">
        <name>Mn(2+)</name>
        <dbReference type="ChEBI" id="CHEBI:29035"/>
    </cofactor>
</comment>
<dbReference type="EMBL" id="GL349469">
    <property type="protein sequence ID" value="KNC51718.1"/>
    <property type="molecule type" value="Genomic_DNA"/>
</dbReference>
<dbReference type="SMART" id="SM00331">
    <property type="entry name" value="PP2C_SIG"/>
    <property type="match status" value="1"/>
</dbReference>
<name>A0A0L0DK34_THETB</name>
<evidence type="ECO:0000313" key="3">
    <source>
        <dbReference type="EMBL" id="KNC51718.1"/>
    </source>
</evidence>
<dbReference type="InterPro" id="IPR039123">
    <property type="entry name" value="PPTC7"/>
</dbReference>
<dbReference type="EC" id="3.1.3.16" evidence="1"/>
<gene>
    <name evidence="3" type="ORF">AMSG_07788</name>
</gene>
<keyword evidence="1" id="KW-0464">Manganese</keyword>
<evidence type="ECO:0000259" key="2">
    <source>
        <dbReference type="PROSITE" id="PS51746"/>
    </source>
</evidence>
<proteinExistence type="inferred from homology"/>
<comment type="catalytic activity">
    <reaction evidence="1">
        <text>O-phospho-L-seryl-[protein] + H2O = L-seryl-[protein] + phosphate</text>
        <dbReference type="Rhea" id="RHEA:20629"/>
        <dbReference type="Rhea" id="RHEA-COMP:9863"/>
        <dbReference type="Rhea" id="RHEA-COMP:11604"/>
        <dbReference type="ChEBI" id="CHEBI:15377"/>
        <dbReference type="ChEBI" id="CHEBI:29999"/>
        <dbReference type="ChEBI" id="CHEBI:43474"/>
        <dbReference type="ChEBI" id="CHEBI:83421"/>
        <dbReference type="EC" id="3.1.3.16"/>
    </reaction>
</comment>
<dbReference type="AlphaFoldDB" id="A0A0L0DK34"/>
<comment type="catalytic activity">
    <reaction evidence="1">
        <text>O-phospho-L-threonyl-[protein] + H2O = L-threonyl-[protein] + phosphate</text>
        <dbReference type="Rhea" id="RHEA:47004"/>
        <dbReference type="Rhea" id="RHEA-COMP:11060"/>
        <dbReference type="Rhea" id="RHEA-COMP:11605"/>
        <dbReference type="ChEBI" id="CHEBI:15377"/>
        <dbReference type="ChEBI" id="CHEBI:30013"/>
        <dbReference type="ChEBI" id="CHEBI:43474"/>
        <dbReference type="ChEBI" id="CHEBI:61977"/>
        <dbReference type="EC" id="3.1.3.16"/>
    </reaction>
</comment>
<dbReference type="PANTHER" id="PTHR12320:SF1">
    <property type="entry name" value="PROTEIN PHOSPHATASE PTC7 HOMOLOG"/>
    <property type="match status" value="1"/>
</dbReference>
<keyword evidence="1" id="KW-0479">Metal-binding</keyword>
<dbReference type="PANTHER" id="PTHR12320">
    <property type="entry name" value="PROTEIN PHOSPHATASE 2C"/>
    <property type="match status" value="1"/>
</dbReference>
<dbReference type="OrthoDB" id="60843at2759"/>
<keyword evidence="1" id="KW-0460">Magnesium</keyword>
<dbReference type="GeneID" id="25566631"/>